<keyword evidence="12" id="KW-1185">Reference proteome</keyword>
<dbReference type="InterPro" id="IPR050217">
    <property type="entry name" value="Peroxiredoxin"/>
</dbReference>
<evidence type="ECO:0000259" key="10">
    <source>
        <dbReference type="PROSITE" id="PS51352"/>
    </source>
</evidence>
<evidence type="ECO:0000313" key="11">
    <source>
        <dbReference type="EMBL" id="MEX6689070.1"/>
    </source>
</evidence>
<dbReference type="InterPro" id="IPR013766">
    <property type="entry name" value="Thioredoxin_domain"/>
</dbReference>
<dbReference type="Pfam" id="PF00578">
    <property type="entry name" value="AhpC-TSA"/>
    <property type="match status" value="1"/>
</dbReference>
<evidence type="ECO:0000256" key="6">
    <source>
        <dbReference type="ARBA" id="ARBA00023002"/>
    </source>
</evidence>
<dbReference type="CDD" id="cd03015">
    <property type="entry name" value="PRX_Typ2cys"/>
    <property type="match status" value="1"/>
</dbReference>
<comment type="subunit">
    <text evidence="1">Homodimer; disulfide-linked, upon oxidation. 5 homodimers assemble to form a ring-like decamer.</text>
</comment>
<dbReference type="InterPro" id="IPR000866">
    <property type="entry name" value="AhpC/TSA"/>
</dbReference>
<comment type="caution">
    <text evidence="11">The sequence shown here is derived from an EMBL/GenBank/DDBJ whole genome shotgun (WGS) entry which is preliminary data.</text>
</comment>
<dbReference type="RefSeq" id="WP_369330478.1">
    <property type="nucleotide sequence ID" value="NZ_JAULBC010000005.1"/>
</dbReference>
<dbReference type="PIRSF" id="PIRSF000239">
    <property type="entry name" value="AHPC"/>
    <property type="match status" value="1"/>
</dbReference>
<keyword evidence="5" id="KW-0049">Antioxidant</keyword>
<organism evidence="11 12">
    <name type="scientific">Danxiaibacter flavus</name>
    <dbReference type="NCBI Taxonomy" id="3049108"/>
    <lineage>
        <taxon>Bacteria</taxon>
        <taxon>Pseudomonadati</taxon>
        <taxon>Bacteroidota</taxon>
        <taxon>Chitinophagia</taxon>
        <taxon>Chitinophagales</taxon>
        <taxon>Chitinophagaceae</taxon>
        <taxon>Danxiaibacter</taxon>
    </lineage>
</organism>
<evidence type="ECO:0000256" key="2">
    <source>
        <dbReference type="ARBA" id="ARBA00013021"/>
    </source>
</evidence>
<keyword evidence="7" id="KW-0676">Redox-active center</keyword>
<feature type="domain" description="Thioredoxin" evidence="10">
    <location>
        <begin position="5"/>
        <end position="166"/>
    </location>
</feature>
<gene>
    <name evidence="11" type="ORF">QTN47_16295</name>
</gene>
<evidence type="ECO:0000256" key="8">
    <source>
        <dbReference type="ARBA" id="ARBA00032077"/>
    </source>
</evidence>
<evidence type="ECO:0000256" key="9">
    <source>
        <dbReference type="ARBA" id="ARBA00047572"/>
    </source>
</evidence>
<dbReference type="PANTHER" id="PTHR10681:SF121">
    <property type="entry name" value="ALKYL HYDROPEROXIDE REDUCTASE C"/>
    <property type="match status" value="1"/>
</dbReference>
<evidence type="ECO:0000313" key="12">
    <source>
        <dbReference type="Proteomes" id="UP001560573"/>
    </source>
</evidence>
<evidence type="ECO:0000256" key="7">
    <source>
        <dbReference type="ARBA" id="ARBA00023284"/>
    </source>
</evidence>
<dbReference type="EMBL" id="JAULBC010000005">
    <property type="protein sequence ID" value="MEX6689070.1"/>
    <property type="molecule type" value="Genomic_DNA"/>
</dbReference>
<dbReference type="InterPro" id="IPR036249">
    <property type="entry name" value="Thioredoxin-like_sf"/>
</dbReference>
<dbReference type="PROSITE" id="PS51352">
    <property type="entry name" value="THIOREDOXIN_2"/>
    <property type="match status" value="1"/>
</dbReference>
<proteinExistence type="predicted"/>
<keyword evidence="4 11" id="KW-0575">Peroxidase</keyword>
<dbReference type="PANTHER" id="PTHR10681">
    <property type="entry name" value="THIOREDOXIN PEROXIDASE"/>
    <property type="match status" value="1"/>
</dbReference>
<dbReference type="Proteomes" id="UP001560573">
    <property type="component" value="Unassembled WGS sequence"/>
</dbReference>
<evidence type="ECO:0000256" key="4">
    <source>
        <dbReference type="ARBA" id="ARBA00022559"/>
    </source>
</evidence>
<evidence type="ECO:0000256" key="5">
    <source>
        <dbReference type="ARBA" id="ARBA00022862"/>
    </source>
</evidence>
<dbReference type="Gene3D" id="3.40.30.10">
    <property type="entry name" value="Glutaredoxin"/>
    <property type="match status" value="1"/>
</dbReference>
<dbReference type="InterPro" id="IPR024706">
    <property type="entry name" value="Peroxiredoxin_AhpC-typ"/>
</dbReference>
<dbReference type="GO" id="GO:0004601">
    <property type="term" value="F:peroxidase activity"/>
    <property type="evidence" value="ECO:0007669"/>
    <property type="project" value="UniProtKB-KW"/>
</dbReference>
<evidence type="ECO:0000256" key="1">
    <source>
        <dbReference type="ARBA" id="ARBA00011654"/>
    </source>
</evidence>
<protein>
    <recommendedName>
        <fullName evidence="3">Alkyl hydroperoxide reductase C</fullName>
        <ecNumber evidence="2">1.11.1.26</ecNumber>
    </recommendedName>
    <alternativeName>
        <fullName evidence="8">Peroxiredoxin</fullName>
    </alternativeName>
</protein>
<name>A0ABV3ZHV4_9BACT</name>
<dbReference type="EC" id="1.11.1.26" evidence="2"/>
<evidence type="ECO:0000256" key="3">
    <source>
        <dbReference type="ARBA" id="ARBA00017462"/>
    </source>
</evidence>
<accession>A0ABV3ZHV4</accession>
<dbReference type="SUPFAM" id="SSF52833">
    <property type="entry name" value="Thioredoxin-like"/>
    <property type="match status" value="1"/>
</dbReference>
<reference evidence="11 12" key="1">
    <citation type="submission" date="2023-07" db="EMBL/GenBank/DDBJ databases">
        <authorList>
            <person name="Lian W.-H."/>
        </authorList>
    </citation>
    <scope>NUCLEOTIDE SEQUENCE [LARGE SCALE GENOMIC DNA]</scope>
    <source>
        <strain evidence="11 12">SYSU DXS3180</strain>
    </source>
</reference>
<comment type="catalytic activity">
    <reaction evidence="9">
        <text>a hydroperoxide + NADH + H(+) = an alcohol + NAD(+) + H2O</text>
        <dbReference type="Rhea" id="RHEA:62628"/>
        <dbReference type="ChEBI" id="CHEBI:15377"/>
        <dbReference type="ChEBI" id="CHEBI:15378"/>
        <dbReference type="ChEBI" id="CHEBI:30879"/>
        <dbReference type="ChEBI" id="CHEBI:35924"/>
        <dbReference type="ChEBI" id="CHEBI:57540"/>
        <dbReference type="ChEBI" id="CHEBI:57945"/>
        <dbReference type="EC" id="1.11.1.26"/>
    </reaction>
</comment>
<keyword evidence="6 11" id="KW-0560">Oxidoreductase</keyword>
<sequence>MSKVLSIGSQFPAFKKKAVVSLEKGKEFTEITNEIATAEGKWTVMFWWPKDFTFVCPTEIAEFSKKNSEFADRDTVLIGASTDSEFVHLAWRKDHADLRDLKIPMLADTSKSLAEELGILDAEEKIAYRATFIIDPHGIVRWVSVYDLNVGRNVQEVLRVLDALQTDELCPCNWKQGEETLTAKLNMN</sequence>